<sequence>MGDRPFSRRMVRLAALLAGPSRAHRQDLWPYLAIARDSGEVRWRGKPLLTLVPPSALMPQQAGQLAIVGSGPSLAAQHPERLPPRTAILVNGAASLSDQVSPLAVAVEDERFVFRHIAMLARLPSTLPWMLSPAALRAVAERDPNLLRRRAVALIDNLAKPVNAPRRRLDDRVLDGVLCRDGQAALSRDPDRGVVIVGTVAFSALQIALAARPHHILLAGIDLTNAATPRFYETAGDTASSGIIAGLDRILAGFALARDVARNADMGLRCASPVSALLDLGIPFDDSLS</sequence>
<evidence type="ECO:0000313" key="1">
    <source>
        <dbReference type="EMBL" id="SEM61307.1"/>
    </source>
</evidence>
<keyword evidence="2" id="KW-1185">Reference proteome</keyword>
<dbReference type="Proteomes" id="UP000199585">
    <property type="component" value="Unassembled WGS sequence"/>
</dbReference>
<dbReference type="RefSeq" id="WP_089898549.1">
    <property type="nucleotide sequence ID" value="NZ_FOCI01000002.1"/>
</dbReference>
<evidence type="ECO:0008006" key="3">
    <source>
        <dbReference type="Google" id="ProtNLM"/>
    </source>
</evidence>
<dbReference type="EMBL" id="FOCI01000002">
    <property type="protein sequence ID" value="SEM61307.1"/>
    <property type="molecule type" value="Genomic_DNA"/>
</dbReference>
<dbReference type="AlphaFoldDB" id="A0A1H7ZVD0"/>
<organism evidence="1 2">
    <name type="scientific">Loktanella fryxellensis</name>
    <dbReference type="NCBI Taxonomy" id="245187"/>
    <lineage>
        <taxon>Bacteria</taxon>
        <taxon>Pseudomonadati</taxon>
        <taxon>Pseudomonadota</taxon>
        <taxon>Alphaproteobacteria</taxon>
        <taxon>Rhodobacterales</taxon>
        <taxon>Roseobacteraceae</taxon>
        <taxon>Loktanella</taxon>
    </lineage>
</organism>
<evidence type="ECO:0000313" key="2">
    <source>
        <dbReference type="Proteomes" id="UP000199585"/>
    </source>
</evidence>
<dbReference type="STRING" id="245187.SAMN04488003_102109"/>
<gene>
    <name evidence="1" type="ORF">SAMN04488003_102109</name>
</gene>
<proteinExistence type="predicted"/>
<protein>
    <recommendedName>
        <fullName evidence="3">Glycosyl transferase</fullName>
    </recommendedName>
</protein>
<dbReference type="OrthoDB" id="8280268at2"/>
<accession>A0A1H7ZVD0</accession>
<reference evidence="1 2" key="1">
    <citation type="submission" date="2016-10" db="EMBL/GenBank/DDBJ databases">
        <authorList>
            <person name="de Groot N.N."/>
        </authorList>
    </citation>
    <scope>NUCLEOTIDE SEQUENCE [LARGE SCALE GENOMIC DNA]</scope>
    <source>
        <strain evidence="1 2">DSM 16213</strain>
    </source>
</reference>
<name>A0A1H7ZVD0_9RHOB</name>